<name>A0A3M7PEJ5_BRAPC</name>
<dbReference type="Proteomes" id="UP000276133">
    <property type="component" value="Unassembled WGS sequence"/>
</dbReference>
<dbReference type="EMBL" id="REGN01011417">
    <property type="protein sequence ID" value="RMZ97443.1"/>
    <property type="molecule type" value="Genomic_DNA"/>
</dbReference>
<accession>A0A3M7PEJ5</accession>
<evidence type="ECO:0000313" key="2">
    <source>
        <dbReference type="Proteomes" id="UP000276133"/>
    </source>
</evidence>
<evidence type="ECO:0000313" key="1">
    <source>
        <dbReference type="EMBL" id="RMZ97443.1"/>
    </source>
</evidence>
<reference evidence="1 2" key="1">
    <citation type="journal article" date="2018" name="Sci. Rep.">
        <title>Genomic signatures of local adaptation to the degree of environmental predictability in rotifers.</title>
        <authorList>
            <person name="Franch-Gras L."/>
            <person name="Hahn C."/>
            <person name="Garcia-Roger E.M."/>
            <person name="Carmona M.J."/>
            <person name="Serra M."/>
            <person name="Gomez A."/>
        </authorList>
    </citation>
    <scope>NUCLEOTIDE SEQUENCE [LARGE SCALE GENOMIC DNA]</scope>
    <source>
        <strain evidence="1">HYR1</strain>
    </source>
</reference>
<comment type="caution">
    <text evidence="1">The sequence shown here is derived from an EMBL/GenBank/DDBJ whole genome shotgun (WGS) entry which is preliminary data.</text>
</comment>
<dbReference type="AlphaFoldDB" id="A0A3M7PEJ5"/>
<protein>
    <submittedName>
        <fullName evidence="1">Uncharacterized protein</fullName>
    </submittedName>
</protein>
<keyword evidence="2" id="KW-1185">Reference proteome</keyword>
<sequence length="106" mass="12424">MSCFGFSIILNERVSVFRFNKSNGSLKNGNFGYTSITSKQSIMNFPWKLRLEDILRFGESLGSCDCLYQEDMSQKADHLFLYLTAQSTPHRDFLNTRLIYNHYNKY</sequence>
<proteinExistence type="predicted"/>
<gene>
    <name evidence="1" type="ORF">BpHYR1_046355</name>
</gene>
<organism evidence="1 2">
    <name type="scientific">Brachionus plicatilis</name>
    <name type="common">Marine rotifer</name>
    <name type="synonym">Brachionus muelleri</name>
    <dbReference type="NCBI Taxonomy" id="10195"/>
    <lineage>
        <taxon>Eukaryota</taxon>
        <taxon>Metazoa</taxon>
        <taxon>Spiralia</taxon>
        <taxon>Gnathifera</taxon>
        <taxon>Rotifera</taxon>
        <taxon>Eurotatoria</taxon>
        <taxon>Monogononta</taxon>
        <taxon>Pseudotrocha</taxon>
        <taxon>Ploima</taxon>
        <taxon>Brachionidae</taxon>
        <taxon>Brachionus</taxon>
    </lineage>
</organism>